<proteinExistence type="predicted"/>
<dbReference type="InterPro" id="IPR001584">
    <property type="entry name" value="Integrase_cat-core"/>
</dbReference>
<evidence type="ECO:0000313" key="2">
    <source>
        <dbReference type="EMBL" id="MYL63523.1"/>
    </source>
</evidence>
<dbReference type="EMBL" id="WMEY01000003">
    <property type="protein sequence ID" value="MYL63523.1"/>
    <property type="molecule type" value="Genomic_DNA"/>
</dbReference>
<name>A0A845F4F2_9BACL</name>
<organism evidence="3 4">
    <name type="scientific">Guptibacillus hwajinpoensis</name>
    <dbReference type="NCBI Taxonomy" id="208199"/>
    <lineage>
        <taxon>Bacteria</taxon>
        <taxon>Bacillati</taxon>
        <taxon>Bacillota</taxon>
        <taxon>Bacilli</taxon>
        <taxon>Bacillales</taxon>
        <taxon>Guptibacillaceae</taxon>
        <taxon>Guptibacillus</taxon>
    </lineage>
</organism>
<accession>A0A845F4F2</accession>
<dbReference type="RefSeq" id="WP_160919164.1">
    <property type="nucleotide sequence ID" value="NZ_WMEY01000003.1"/>
</dbReference>
<evidence type="ECO:0000313" key="4">
    <source>
        <dbReference type="Proteomes" id="UP000447833"/>
    </source>
</evidence>
<feature type="domain" description="Integrase catalytic" evidence="1">
    <location>
        <begin position="2"/>
        <end position="26"/>
    </location>
</feature>
<sequence>MTYYNLYRCQWNLKKMTPVQYRNHLLNVA</sequence>
<comment type="caution">
    <text evidence="3">The sequence shown here is derived from an EMBL/GenBank/DDBJ whole genome shotgun (WGS) entry which is preliminary data.</text>
</comment>
<reference evidence="3 4" key="1">
    <citation type="submission" date="2019-11" db="EMBL/GenBank/DDBJ databases">
        <title>Genome sequences of 17 halophilic strains isolated from different environments.</title>
        <authorList>
            <person name="Furrow R.E."/>
        </authorList>
    </citation>
    <scope>NUCLEOTIDE SEQUENCE [LARGE SCALE GENOMIC DNA]</scope>
    <source>
        <strain evidence="3 4">22506_14_FS</strain>
    </source>
</reference>
<evidence type="ECO:0000259" key="1">
    <source>
        <dbReference type="Pfam" id="PF13333"/>
    </source>
</evidence>
<dbReference type="AlphaFoldDB" id="A0A845F4F2"/>
<protein>
    <submittedName>
        <fullName evidence="3">IS3 family transposase</fullName>
    </submittedName>
</protein>
<dbReference type="Pfam" id="PF13333">
    <property type="entry name" value="rve_2"/>
    <property type="match status" value="1"/>
</dbReference>
<dbReference type="GO" id="GO:0015074">
    <property type="term" value="P:DNA integration"/>
    <property type="evidence" value="ECO:0007669"/>
    <property type="project" value="InterPro"/>
</dbReference>
<evidence type="ECO:0000313" key="3">
    <source>
        <dbReference type="EMBL" id="MYL65517.1"/>
    </source>
</evidence>
<dbReference type="Proteomes" id="UP000447833">
    <property type="component" value="Unassembled WGS sequence"/>
</dbReference>
<dbReference type="EMBL" id="WMEY01000008">
    <property type="protein sequence ID" value="MYL65517.1"/>
    <property type="molecule type" value="Genomic_DNA"/>
</dbReference>
<gene>
    <name evidence="2" type="ORF">GLW07_09175</name>
    <name evidence="3" type="ORF">GLW07_19345</name>
</gene>
<feature type="non-terminal residue" evidence="3">
    <location>
        <position position="1"/>
    </location>
</feature>